<organism evidence="2 3">
    <name type="scientific">Asticcacaulis aquaticus</name>
    <dbReference type="NCBI Taxonomy" id="2984212"/>
    <lineage>
        <taxon>Bacteria</taxon>
        <taxon>Pseudomonadati</taxon>
        <taxon>Pseudomonadota</taxon>
        <taxon>Alphaproteobacteria</taxon>
        <taxon>Caulobacterales</taxon>
        <taxon>Caulobacteraceae</taxon>
        <taxon>Asticcacaulis</taxon>
    </lineage>
</organism>
<evidence type="ECO:0000313" key="3">
    <source>
        <dbReference type="Proteomes" id="UP001214854"/>
    </source>
</evidence>
<keyword evidence="3" id="KW-1185">Reference proteome</keyword>
<proteinExistence type="predicted"/>
<feature type="chain" id="PRO_5046626187" description="Lipoprotein" evidence="1">
    <location>
        <begin position="23"/>
        <end position="142"/>
    </location>
</feature>
<dbReference type="EMBL" id="JAQQKX010000001">
    <property type="protein sequence ID" value="MDC7681709.1"/>
    <property type="molecule type" value="Genomic_DNA"/>
</dbReference>
<dbReference type="RefSeq" id="WP_272746226.1">
    <property type="nucleotide sequence ID" value="NZ_JAQQKX010000001.1"/>
</dbReference>
<keyword evidence="1" id="KW-0732">Signal</keyword>
<accession>A0ABT5HNR9</accession>
<protein>
    <recommendedName>
        <fullName evidence="4">Lipoprotein</fullName>
    </recommendedName>
</protein>
<sequence length="142" mass="15157">MKPVVLTLMLVGLGACSASEQATDAQNSASSFVSETATSSTDEVVHVSIPEAFQGRWDAKAAKCRSGDSDMALSILATQMDFWESRATVSHVKIVGPSEVSVDADFQGEGEAWRRSLRLKLSADGQYLTIDGDEGGARKRCL</sequence>
<dbReference type="Proteomes" id="UP001214854">
    <property type="component" value="Unassembled WGS sequence"/>
</dbReference>
<dbReference type="PROSITE" id="PS51257">
    <property type="entry name" value="PROKAR_LIPOPROTEIN"/>
    <property type="match status" value="1"/>
</dbReference>
<feature type="signal peptide" evidence="1">
    <location>
        <begin position="1"/>
        <end position="22"/>
    </location>
</feature>
<reference evidence="2 3" key="1">
    <citation type="submission" date="2023-01" db="EMBL/GenBank/DDBJ databases">
        <title>Novel species of the genus Asticcacaulis isolated from rivers.</title>
        <authorList>
            <person name="Lu H."/>
        </authorList>
    </citation>
    <scope>NUCLEOTIDE SEQUENCE [LARGE SCALE GENOMIC DNA]</scope>
    <source>
        <strain evidence="2 3">BYS171W</strain>
    </source>
</reference>
<name>A0ABT5HNR9_9CAUL</name>
<gene>
    <name evidence="2" type="ORF">PQU92_00325</name>
</gene>
<evidence type="ECO:0000313" key="2">
    <source>
        <dbReference type="EMBL" id="MDC7681709.1"/>
    </source>
</evidence>
<evidence type="ECO:0000256" key="1">
    <source>
        <dbReference type="SAM" id="SignalP"/>
    </source>
</evidence>
<comment type="caution">
    <text evidence="2">The sequence shown here is derived from an EMBL/GenBank/DDBJ whole genome shotgun (WGS) entry which is preliminary data.</text>
</comment>
<evidence type="ECO:0008006" key="4">
    <source>
        <dbReference type="Google" id="ProtNLM"/>
    </source>
</evidence>